<keyword evidence="1" id="KW-0732">Signal</keyword>
<dbReference type="RefSeq" id="WP_168139958.1">
    <property type="nucleotide sequence ID" value="NZ_JAAVJR010001217.1"/>
</dbReference>
<gene>
    <name evidence="2" type="ORF">HC175_21520</name>
</gene>
<name>A0ABX1DAK2_9FLAO</name>
<proteinExistence type="predicted"/>
<evidence type="ECO:0000313" key="2">
    <source>
        <dbReference type="EMBL" id="NJW55496.1"/>
    </source>
</evidence>
<evidence type="ECO:0000256" key="1">
    <source>
        <dbReference type="SAM" id="SignalP"/>
    </source>
</evidence>
<feature type="signal peptide" evidence="1">
    <location>
        <begin position="1"/>
        <end position="23"/>
    </location>
</feature>
<feature type="non-terminal residue" evidence="2">
    <location>
        <position position="103"/>
    </location>
</feature>
<organism evidence="2 3">
    <name type="scientific">Salinimicrobium oceani</name>
    <dbReference type="NCBI Taxonomy" id="2722702"/>
    <lineage>
        <taxon>Bacteria</taxon>
        <taxon>Pseudomonadati</taxon>
        <taxon>Bacteroidota</taxon>
        <taxon>Flavobacteriia</taxon>
        <taxon>Flavobacteriales</taxon>
        <taxon>Flavobacteriaceae</taxon>
        <taxon>Salinimicrobium</taxon>
    </lineage>
</organism>
<comment type="caution">
    <text evidence="2">The sequence shown here is derived from an EMBL/GenBank/DDBJ whole genome shotgun (WGS) entry which is preliminary data.</text>
</comment>
<protein>
    <recommendedName>
        <fullName evidence="4">Secreted protein</fullName>
    </recommendedName>
</protein>
<reference evidence="2 3" key="1">
    <citation type="submission" date="2020-03" db="EMBL/GenBank/DDBJ databases">
        <title>Salinimicrobium sp. nov, isolated from SCS.</title>
        <authorList>
            <person name="Cao W.R."/>
        </authorList>
    </citation>
    <scope>NUCLEOTIDE SEQUENCE [LARGE SCALE GENOMIC DNA]</scope>
    <source>
        <strain evidence="3">J15B91</strain>
    </source>
</reference>
<sequence length="103" mass="11811">MKSYKKYSLLQLIVLALIMTFSASDLFAQENKEIQLTEFLLVVQNSDNNKIVMECKEGCAWKTLSYNLSDNRKPQAIDEYGMTDLNKVNSQEDADLSNFLFTV</sequence>
<dbReference type="EMBL" id="JAAVJR010001217">
    <property type="protein sequence ID" value="NJW55496.1"/>
    <property type="molecule type" value="Genomic_DNA"/>
</dbReference>
<accession>A0ABX1DAK2</accession>
<keyword evidence="3" id="KW-1185">Reference proteome</keyword>
<dbReference type="Proteomes" id="UP000703674">
    <property type="component" value="Unassembled WGS sequence"/>
</dbReference>
<feature type="chain" id="PRO_5046010887" description="Secreted protein" evidence="1">
    <location>
        <begin position="24"/>
        <end position="103"/>
    </location>
</feature>
<evidence type="ECO:0000313" key="3">
    <source>
        <dbReference type="Proteomes" id="UP000703674"/>
    </source>
</evidence>
<evidence type="ECO:0008006" key="4">
    <source>
        <dbReference type="Google" id="ProtNLM"/>
    </source>
</evidence>